<dbReference type="Gene3D" id="1.10.10.10">
    <property type="entry name" value="Winged helix-like DNA-binding domain superfamily/Winged helix DNA-binding domain"/>
    <property type="match status" value="1"/>
</dbReference>
<accession>A0A0S4JBH6</accession>
<evidence type="ECO:0000256" key="3">
    <source>
        <dbReference type="RuleBase" id="RU003829"/>
    </source>
</evidence>
<dbReference type="SMART" id="SM00182">
    <property type="entry name" value="CULLIN"/>
    <property type="match status" value="1"/>
</dbReference>
<dbReference type="InterPro" id="IPR016158">
    <property type="entry name" value="Cullin_homology"/>
</dbReference>
<feature type="domain" description="Cullin family profile" evidence="4">
    <location>
        <begin position="665"/>
        <end position="847"/>
    </location>
</feature>
<dbReference type="InterPro" id="IPR045093">
    <property type="entry name" value="Cullin"/>
</dbReference>
<dbReference type="PANTHER" id="PTHR11932">
    <property type="entry name" value="CULLIN"/>
    <property type="match status" value="1"/>
</dbReference>
<evidence type="ECO:0000313" key="6">
    <source>
        <dbReference type="Proteomes" id="UP000051952"/>
    </source>
</evidence>
<evidence type="ECO:0000313" key="5">
    <source>
        <dbReference type="EMBL" id="CUG86787.1"/>
    </source>
</evidence>
<dbReference type="GO" id="GO:0031625">
    <property type="term" value="F:ubiquitin protein ligase binding"/>
    <property type="evidence" value="ECO:0007669"/>
    <property type="project" value="InterPro"/>
</dbReference>
<dbReference type="Proteomes" id="UP000051952">
    <property type="component" value="Unassembled WGS sequence"/>
</dbReference>
<dbReference type="EMBL" id="CYKH01001391">
    <property type="protein sequence ID" value="CUG86787.1"/>
    <property type="molecule type" value="Genomic_DNA"/>
</dbReference>
<dbReference type="Gene3D" id="3.30.230.130">
    <property type="entry name" value="Cullin, Chain C, Domain 2"/>
    <property type="match status" value="1"/>
</dbReference>
<protein>
    <submittedName>
        <fullName evidence="5">Cullin, putative</fullName>
    </submittedName>
</protein>
<organism evidence="5 6">
    <name type="scientific">Bodo saltans</name>
    <name type="common">Flagellated protozoan</name>
    <dbReference type="NCBI Taxonomy" id="75058"/>
    <lineage>
        <taxon>Eukaryota</taxon>
        <taxon>Discoba</taxon>
        <taxon>Euglenozoa</taxon>
        <taxon>Kinetoplastea</taxon>
        <taxon>Metakinetoplastina</taxon>
        <taxon>Eubodonida</taxon>
        <taxon>Bodonidae</taxon>
        <taxon>Bodo</taxon>
    </lineage>
</organism>
<dbReference type="InterPro" id="IPR019559">
    <property type="entry name" value="Cullin_neddylation_domain"/>
</dbReference>
<dbReference type="GO" id="GO:0031461">
    <property type="term" value="C:cullin-RING ubiquitin ligase complex"/>
    <property type="evidence" value="ECO:0007669"/>
    <property type="project" value="InterPro"/>
</dbReference>
<dbReference type="SUPFAM" id="SSF46785">
    <property type="entry name" value="Winged helix' DNA-binding domain"/>
    <property type="match status" value="1"/>
</dbReference>
<sequence>MRPAATKEKIKSTVDQFLSTVTSNTGPKRFHVTLRIGSKEFGVSVKCTPDGDTSVLTAFCDNEHLTLDHWKGASPEAFLNHDWVGANVLQVVPSKVTEEQVQQMLNQQPTCFVSYYEGLNFFKAVRNQQEIVNCFITVIDLHPPAAPMLVRRCTTTETVNSIWKKTISPLINDAAQAMHCAQKNNELYALSTHEKSQMARVVRDAFAHCDVKSFFNRATCLANHIRMWLADVCAPYVNDILAIEGNAELIINKIDAAYNLLDALMSFVDIVLWSADPKRQQKTQDQDQQPKTRCLCTAIQDGAREHLLIPCLQHIAKISLASIQECRARRTVSDSVINDDHFVSLMEMLPTVQYVDSIITPSRAAASDYFSTNAKEVMDSVRSEGSPHQYVDHVLRQLKVERDIAETLAYVFDGKLGSAFFSSYVGTSLDDESSLMKEALMTEKCGVASVLKELLPLIKDPTNVNSSDDRQRELLESLAVLLAGANLPVSSAQKQSNKFLAKDTFQEICKSILQAAVEKLFDDEHATFDTALQKQVAENQTEGSSVVRDYVMALIDTRRRLYSVADALETMFKGTSACAQLLRSANSASIWGTNIIDPVCPAIHLCVREGIISSLKKRSQETSTAGQDLDDRPISKEVEVCLAVFIDFVCKGLLKGADVIARVADAFALADHVVAKDTLQLELQNRCAMRLLANPSALDHDDLESTTINACKRVFGQNFVHKMEKNIADIQNRDKYNREFAEWPGNQGRALDASFLVLAAGQWGLSASTPWALPQAFQLAIDHFTMWFLSQHTAKKLDWIVSESTAECVVEFASKKDVFGPLSHIAVLLLLSGTGDAGLTLQQLCDAALQQGNALTPDKRLALMLKTVMDIRRCSKPPMLAVTAPKNGKKVDGSQRVSLVQKFVSPSRKFVVQSIAATKRVTTDEQLRKTREMLIESAIVRIMKSRRTLDFRQLYDEVVRQLVNHYSPVEREVKFRVEDLIQREYLKRDESDATRFDYLA</sequence>
<dbReference type="InterPro" id="IPR036317">
    <property type="entry name" value="Cullin_homology_sf"/>
</dbReference>
<dbReference type="InterPro" id="IPR036390">
    <property type="entry name" value="WH_DNA-bd_sf"/>
</dbReference>
<dbReference type="Gene3D" id="1.20.1310.10">
    <property type="entry name" value="Cullin Repeats"/>
    <property type="match status" value="1"/>
</dbReference>
<dbReference type="GO" id="GO:0006511">
    <property type="term" value="P:ubiquitin-dependent protein catabolic process"/>
    <property type="evidence" value="ECO:0007669"/>
    <property type="project" value="InterPro"/>
</dbReference>
<evidence type="ECO:0000256" key="2">
    <source>
        <dbReference type="PROSITE-ProRule" id="PRU00330"/>
    </source>
</evidence>
<proteinExistence type="inferred from homology"/>
<dbReference type="InterPro" id="IPR016157">
    <property type="entry name" value="Cullin_CS"/>
</dbReference>
<dbReference type="InterPro" id="IPR036388">
    <property type="entry name" value="WH-like_DNA-bd_sf"/>
</dbReference>
<keyword evidence="6" id="KW-1185">Reference proteome</keyword>
<dbReference type="Pfam" id="PF00888">
    <property type="entry name" value="Cullin"/>
    <property type="match status" value="1"/>
</dbReference>
<evidence type="ECO:0000256" key="1">
    <source>
        <dbReference type="ARBA" id="ARBA00022843"/>
    </source>
</evidence>
<dbReference type="InterPro" id="IPR001373">
    <property type="entry name" value="Cullin_N"/>
</dbReference>
<reference evidence="6" key="1">
    <citation type="submission" date="2015-09" db="EMBL/GenBank/DDBJ databases">
        <authorList>
            <consortium name="Pathogen Informatics"/>
        </authorList>
    </citation>
    <scope>NUCLEOTIDE SEQUENCE [LARGE SCALE GENOMIC DNA]</scope>
    <source>
        <strain evidence="6">Lake Konstanz</strain>
    </source>
</reference>
<dbReference type="SMART" id="SM00884">
    <property type="entry name" value="Cullin_Nedd8"/>
    <property type="match status" value="1"/>
</dbReference>
<dbReference type="AlphaFoldDB" id="A0A0S4JBH6"/>
<keyword evidence="1" id="KW-0832">Ubl conjugation</keyword>
<dbReference type="OrthoDB" id="27073at2759"/>
<evidence type="ECO:0000259" key="4">
    <source>
        <dbReference type="PROSITE" id="PS50069"/>
    </source>
</evidence>
<dbReference type="SUPFAM" id="SSF75632">
    <property type="entry name" value="Cullin homology domain"/>
    <property type="match status" value="1"/>
</dbReference>
<name>A0A0S4JBH6_BODSA</name>
<comment type="similarity">
    <text evidence="2 3">Belongs to the cullin family.</text>
</comment>
<gene>
    <name evidence="5" type="ORF">BSAL_94735</name>
</gene>
<dbReference type="PROSITE" id="PS50069">
    <property type="entry name" value="CULLIN_2"/>
    <property type="match status" value="1"/>
</dbReference>
<dbReference type="VEuPathDB" id="TriTrypDB:BSAL_94735"/>
<dbReference type="PROSITE" id="PS01256">
    <property type="entry name" value="CULLIN_1"/>
    <property type="match status" value="1"/>
</dbReference>
<dbReference type="Pfam" id="PF10557">
    <property type="entry name" value="Cullin_Nedd8"/>
    <property type="match status" value="1"/>
</dbReference>